<gene>
    <name evidence="8" type="ORF">ACFQ1Q_08485</name>
</gene>
<organism evidence="8 9">
    <name type="scientific">Winogradskyella litorisediminis</name>
    <dbReference type="NCBI Taxonomy" id="1156618"/>
    <lineage>
        <taxon>Bacteria</taxon>
        <taxon>Pseudomonadati</taxon>
        <taxon>Bacteroidota</taxon>
        <taxon>Flavobacteriia</taxon>
        <taxon>Flavobacteriales</taxon>
        <taxon>Flavobacteriaceae</taxon>
        <taxon>Winogradskyella</taxon>
    </lineage>
</organism>
<keyword evidence="2" id="KW-0479">Metal-binding</keyword>
<keyword evidence="5" id="KW-1015">Disulfide bond</keyword>
<evidence type="ECO:0000256" key="1">
    <source>
        <dbReference type="ARBA" id="ARBA00001913"/>
    </source>
</evidence>
<accession>A0ABW3N7G0</accession>
<dbReference type="PANTHER" id="PTHR19277:SF125">
    <property type="entry name" value="B6"/>
    <property type="match status" value="1"/>
</dbReference>
<comment type="cofactor">
    <cofactor evidence="1">
        <name>Ca(2+)</name>
        <dbReference type="ChEBI" id="CHEBI:29108"/>
    </cofactor>
</comment>
<dbReference type="InterPro" id="IPR001791">
    <property type="entry name" value="Laminin_G"/>
</dbReference>
<keyword evidence="4" id="KW-0106">Calcium</keyword>
<dbReference type="EMBL" id="JBHTJL010000009">
    <property type="protein sequence ID" value="MFD1063283.1"/>
    <property type="molecule type" value="Genomic_DNA"/>
</dbReference>
<dbReference type="InterPro" id="IPR026444">
    <property type="entry name" value="Secre_tail"/>
</dbReference>
<evidence type="ECO:0000256" key="5">
    <source>
        <dbReference type="ARBA" id="ARBA00023157"/>
    </source>
</evidence>
<feature type="signal peptide" evidence="6">
    <location>
        <begin position="1"/>
        <end position="19"/>
    </location>
</feature>
<dbReference type="Pfam" id="PF13385">
    <property type="entry name" value="Laminin_G_3"/>
    <property type="match status" value="2"/>
</dbReference>
<dbReference type="Pfam" id="PF18962">
    <property type="entry name" value="Por_Secre_tail"/>
    <property type="match status" value="1"/>
</dbReference>
<name>A0ABW3N7G0_9FLAO</name>
<protein>
    <submittedName>
        <fullName evidence="8">LamG-like jellyroll fold domain-containing protein</fullName>
    </submittedName>
</protein>
<keyword evidence="3 6" id="KW-0732">Signal</keyword>
<dbReference type="NCBIfam" id="TIGR04183">
    <property type="entry name" value="Por_Secre_tail"/>
    <property type="match status" value="1"/>
</dbReference>
<evidence type="ECO:0000256" key="6">
    <source>
        <dbReference type="SAM" id="SignalP"/>
    </source>
</evidence>
<dbReference type="InterPro" id="IPR051360">
    <property type="entry name" value="Neuronal_Pentraxin_Related"/>
</dbReference>
<dbReference type="PANTHER" id="PTHR19277">
    <property type="entry name" value="PENTRAXIN"/>
    <property type="match status" value="1"/>
</dbReference>
<evidence type="ECO:0000313" key="8">
    <source>
        <dbReference type="EMBL" id="MFD1063283.1"/>
    </source>
</evidence>
<feature type="chain" id="PRO_5046361347" evidence="6">
    <location>
        <begin position="20"/>
        <end position="2866"/>
    </location>
</feature>
<evidence type="ECO:0000256" key="2">
    <source>
        <dbReference type="ARBA" id="ARBA00022723"/>
    </source>
</evidence>
<dbReference type="CDD" id="cd00110">
    <property type="entry name" value="LamG"/>
    <property type="match status" value="1"/>
</dbReference>
<sequence length="2866" mass="315519">MKIYIAILSIVLCTQISLAQDTNQEPTPATVTVSEAVQNNNLTLQVGVPYLGVIDGQSGRVNNPVDIRYPWDVLFIPNTFSPLSFDVSKGYFGNKILVSWLVEANQSIITNIRIFRREYTEDNSNSFIQIANTSPTTTTYEDEFIEGGVLYEYKILADGISPDEKKFANFITGIGYRSPTAIVTGSVNFEGGNPVQDVILKAEAQGNVVNPGSSLAIPFDNSLSIENTSKVVTTATTLQAYLKPQQAFTNGDAPIRLFNIVNQSFTSNIPIDISVTDNTSKLNVNIGGAIYTLNNYYPSGELDALGNDLVVPISDFNSNFVHFSVVIRDGEIPELYVNGRFIGAAYPDSIATYEPALNPTFTVEEPTNTIELSIGGNPTNWQNFFVGGNKDSFVDEIRIWDRAVEPDDIRIDYRRFISGNNSSLITYLRANERVGQFAYDLSRSGFNYNNNHGRLFDEFSDPNRITWETNADNIPTDSQLGVLGVTDANGNYEITAIPYSGTGESFTITPILGVHQFEPNQQLVFLGQGSEVVNSVNFTDISSFSFKGRVLYDSRGVFPSFVETNTLVGATEPNFTGLADGTEYVSQPGIIDEGYNFYQKGTDKYQKGEYWYNDNDTPGDISDDYLESYARIASPNVNIFIDGEIVLDENNIPVVTDAEGFFDVQVPIGNHFITVELMGHEFTFNGRFPADSGSLDEFFEDRNEVVTFIDDTKVTLVGRVVGGSVESQKEIGFGADGLFETSYVDANGITQNETISSKNNIGVANLTLGYSPLGSTVTPNTEFSFSTNQDSGEYRVEALPLQYTIDQTSGLNITNNTSISILDSNETINLLEIPDSIIPEITLGNGQVLTDEPYQYERSFTYRSTPILIVESQQSDGFINVGDSNNPELISTTGINTNIYTQFQTYNINLTRLERYENFDVSPAEEDLVPITDGELLVTNNLALEDSESISVDANDQSKIIYTFKAGLPRISSPFTQTINLLYRVNGNDFQAENYESEGIILGGASDGSQTFTTAAPDIPDIILRDPPGSGSSATIESGQSISYAVSSALSTGSSFQAGTEVSIGATFTTGGGLAGPVVEVENTNEGESGISASTSSSDGKGVQKSYTFSQSISTSSDPDFVGSDGDLYIGHSVNYFYGSYDNIEASNEQPTNTVFEQLINSENESIYISRQKAMYFNEEPTSTFFVFSQFEIIENIIPNLQFLIQQIDSGQITPNQDGVQSRNFYVQQINLWRRTILKNELDKFRAFTQTEALGAEIDQGMQNYIDSLEAALTLLQTNTIIDEVTALGLELLYGSKIDDANFLRSLIQNNYSDNISFDAGVGEISRSVETSVVNTTSESFQLEVESEWSLQFGVETNDVGVTFSKGGAKNTSLESEIEEEHTSTTNISYTLSDNDPNNLLSVNVVNLFDGNGPVFATIGGRTSCPYEGAELTNFYNPSTFNPDATDIQPLSANEQIPLSAATQQIEIPLISVEVASVANIPESQNAEFELILENNSVTGDDATYLLIVDNTSNPNNAIINIEQNGTLVNVPFGEQVNYSLTLGKSISDVNVYENIRIILQSLCDSDNIFDDVLISAEFVPACSSVKVNAPLDNFVYNRNTAFNLDGSTNALQIQLSEFNLAFNSFEKIELEYRLASSPTWTRLQTYYTTQAFFDNAITNNETEISLIDAPNLFYSFDIAALGLADGNYEIRARTSCTNNTDFTSDVISGTVDLTAPRRFNTPTPTDGVLSVGEDLKVSFNEDIFYNSAVSLIEIKGRTNQLPINNDVSLLFGAPSNTAIIEQPDIANGDFAIEFWMNNQSTGANATVFTQNTGLQVNVDNNVMSFTLGGETVTAGIFVDDLFHHYTLTYSEELNKLSIYQDDTELAVINNVPELLISNSNDIIIGGNNFEGNIHDIRLWETHLSLAEAFANIYTQYQGNENGLIGYWPMDEGRGNTARDLARFKTMQVNTGWDIKPKSQSYEFAAGQYQELDNVGFVQLTDDMDATLSFWVNTSAGQSGTIFSNGRGNGDDTIQSNGFANKWSVNLTSSGVLELANEGTDYQLTTESIADDTWHHVAILLNRNGALSTYVDGAQVSSNPSIPISGFSGNRIFIGARGFTDSVGNISTDNQFTGQIDELRFWNTLRNVEQISRDRYNEVDFESTGLLLYAPMNEPDMPTGNGPRYFHAFTNNTVISSVSLLNTGLVNYSDNVPPIKPQRDVVSFQVNRVINGDEMIIEPVITDLASVEGQILDITVHRMFDEFNNVQLSPITWTAFIDKNDVDWFANGFNNNNVEIVKESEEDVSFDITLVNRGGNNQPYAITNIPSWLDVSETSGVLQPNSTIVLTASIDNSLSPGDYAQDLFLETDFNFNQKIQIDLKVLSPAPDWNVNPNDFEFSMNIVGRVLIDGQFSADEYDIVGAFQQGEVRGSAQLEFDEARQEYFAFLTIYSNEAVGDVISFRVWDASSGQIKLVTIDSQNTIEFLDNDVIGTFTNPALFENTGNVLQEIQLNQGFTWLSFNVNDANFGSLNILTQGMNLATSDRILSHSPSLVDTYYYPADNIAAIGWSGSLSANGGISSNKMYKMFTASSQQFIVQGHPINTLDFEFNIEENWNWLPYPFSINNSVSEALALFNAQDGDVIKSQGNFAIFDPLNGWSGSLATLEAGKGYMIKAANAQLFNYPNALSSRLAQRTLDIAELESDNSEQTLEDYTLYAQNMNAVVKLPNGYNTLYVFDDDGNLKGKSTTQSVNNNLLSFITIYGDIIEDLRFYVGNGSIIKPTDGNFSFRGNNVLGKVADPVVLNLLENTIIAYPNPLEKQLQLLVNSQNSQTISVQLFSITNQLVYSTQIEIGEGTNTYTIDTDIQAGVYFLKMRMNNQIFTEKIIKK</sequence>
<evidence type="ECO:0000256" key="4">
    <source>
        <dbReference type="ARBA" id="ARBA00022837"/>
    </source>
</evidence>
<keyword evidence="9" id="KW-1185">Reference proteome</keyword>
<proteinExistence type="predicted"/>
<reference evidence="9" key="1">
    <citation type="journal article" date="2019" name="Int. J. Syst. Evol. Microbiol.">
        <title>The Global Catalogue of Microorganisms (GCM) 10K type strain sequencing project: providing services to taxonomists for standard genome sequencing and annotation.</title>
        <authorList>
            <consortium name="The Broad Institute Genomics Platform"/>
            <consortium name="The Broad Institute Genome Sequencing Center for Infectious Disease"/>
            <person name="Wu L."/>
            <person name="Ma J."/>
        </authorList>
    </citation>
    <scope>NUCLEOTIDE SEQUENCE [LARGE SCALE GENOMIC DNA]</scope>
    <source>
        <strain evidence="9">CCUG 62215</strain>
    </source>
</reference>
<dbReference type="Gene3D" id="2.60.120.200">
    <property type="match status" value="3"/>
</dbReference>
<dbReference type="Proteomes" id="UP001597013">
    <property type="component" value="Unassembled WGS sequence"/>
</dbReference>
<evidence type="ECO:0000256" key="3">
    <source>
        <dbReference type="ARBA" id="ARBA00022729"/>
    </source>
</evidence>
<dbReference type="SUPFAM" id="SSF49899">
    <property type="entry name" value="Concanavalin A-like lectins/glucanases"/>
    <property type="match status" value="3"/>
</dbReference>
<evidence type="ECO:0000313" key="9">
    <source>
        <dbReference type="Proteomes" id="UP001597013"/>
    </source>
</evidence>
<dbReference type="InterPro" id="IPR013320">
    <property type="entry name" value="ConA-like_dom_sf"/>
</dbReference>
<evidence type="ECO:0000259" key="7">
    <source>
        <dbReference type="Pfam" id="PF18962"/>
    </source>
</evidence>
<dbReference type="RefSeq" id="WP_386129900.1">
    <property type="nucleotide sequence ID" value="NZ_JBHTJL010000009.1"/>
</dbReference>
<comment type="caution">
    <text evidence="8">The sequence shown here is derived from an EMBL/GenBank/DDBJ whole genome shotgun (WGS) entry which is preliminary data.</text>
</comment>
<feature type="domain" description="Secretion system C-terminal sorting" evidence="7">
    <location>
        <begin position="2791"/>
        <end position="2864"/>
    </location>
</feature>